<dbReference type="PROSITE" id="PS50011">
    <property type="entry name" value="PROTEIN_KINASE_DOM"/>
    <property type="match status" value="1"/>
</dbReference>
<protein>
    <recommendedName>
        <fullName evidence="2">Protein kinase domain-containing protein</fullName>
    </recommendedName>
</protein>
<dbReference type="EMBL" id="JBCNJP010000011">
    <property type="protein sequence ID" value="KAK9071317.1"/>
    <property type="molecule type" value="Genomic_DNA"/>
</dbReference>
<dbReference type="InterPro" id="IPR046959">
    <property type="entry name" value="PRK1-6/SRF4-like"/>
</dbReference>
<dbReference type="PANTHER" id="PTHR48007">
    <property type="entry name" value="LEUCINE-RICH REPEAT RECEPTOR-LIKE PROTEIN KINASE PXC1"/>
    <property type="match status" value="1"/>
</dbReference>
<feature type="domain" description="Protein kinase" evidence="2">
    <location>
        <begin position="1"/>
        <end position="189"/>
    </location>
</feature>
<gene>
    <name evidence="4" type="ORF">SSX86_009885</name>
    <name evidence="3" type="ORF">SSX86_032933</name>
</gene>
<dbReference type="Proteomes" id="UP001408789">
    <property type="component" value="Unassembled WGS sequence"/>
</dbReference>
<evidence type="ECO:0000313" key="4">
    <source>
        <dbReference type="EMBL" id="KAK9071317.1"/>
    </source>
</evidence>
<feature type="compositionally biased region" description="Basic and acidic residues" evidence="1">
    <location>
        <begin position="192"/>
        <end position="201"/>
    </location>
</feature>
<dbReference type="PIRSF" id="PIRSF000654">
    <property type="entry name" value="Integrin-linked_kinase"/>
    <property type="match status" value="1"/>
</dbReference>
<keyword evidence="5" id="KW-1185">Reference proteome</keyword>
<evidence type="ECO:0000313" key="5">
    <source>
        <dbReference type="Proteomes" id="UP001408789"/>
    </source>
</evidence>
<dbReference type="Pfam" id="PF00069">
    <property type="entry name" value="Pkinase"/>
    <property type="match status" value="1"/>
</dbReference>
<sequence>MRIALSAAKGLAYLHITEKVVHGNIKSSNILLGQETNNEASVSDYGLNKLFDEPKSLNHRVTGYEAPELLITQKISLESHQAPEVFLNTHKVTFESDVYSFGVLLVELLTGKNPKQASLSTEGSHFSKLVESVVSEEPEAEIFDVGLRKEHKMEEMSQLLRIAKKCVSTEPDQRPKMDDVVNMIDNMWLRPSSDDHSRGYDDTPSTDIQDTPSTITTITP</sequence>
<dbReference type="Gene3D" id="1.10.510.10">
    <property type="entry name" value="Transferase(Phosphotransferase) domain 1"/>
    <property type="match status" value="1"/>
</dbReference>
<proteinExistence type="predicted"/>
<accession>A0AAP0GH92</accession>
<dbReference type="InterPro" id="IPR011009">
    <property type="entry name" value="Kinase-like_dom_sf"/>
</dbReference>
<organism evidence="3 5">
    <name type="scientific">Deinandra increscens subsp. villosa</name>
    <dbReference type="NCBI Taxonomy" id="3103831"/>
    <lineage>
        <taxon>Eukaryota</taxon>
        <taxon>Viridiplantae</taxon>
        <taxon>Streptophyta</taxon>
        <taxon>Embryophyta</taxon>
        <taxon>Tracheophyta</taxon>
        <taxon>Spermatophyta</taxon>
        <taxon>Magnoliopsida</taxon>
        <taxon>eudicotyledons</taxon>
        <taxon>Gunneridae</taxon>
        <taxon>Pentapetalae</taxon>
        <taxon>asterids</taxon>
        <taxon>campanulids</taxon>
        <taxon>Asterales</taxon>
        <taxon>Asteraceae</taxon>
        <taxon>Asteroideae</taxon>
        <taxon>Heliantheae alliance</taxon>
        <taxon>Madieae</taxon>
        <taxon>Madiinae</taxon>
        <taxon>Deinandra</taxon>
    </lineage>
</organism>
<dbReference type="SUPFAM" id="SSF56112">
    <property type="entry name" value="Protein kinase-like (PK-like)"/>
    <property type="match status" value="1"/>
</dbReference>
<dbReference type="AlphaFoldDB" id="A0AAP0GH92"/>
<feature type="compositionally biased region" description="Polar residues" evidence="1">
    <location>
        <begin position="203"/>
        <end position="220"/>
    </location>
</feature>
<dbReference type="GO" id="GO:0005524">
    <property type="term" value="F:ATP binding"/>
    <property type="evidence" value="ECO:0007669"/>
    <property type="project" value="InterPro"/>
</dbReference>
<evidence type="ECO:0000313" key="3">
    <source>
        <dbReference type="EMBL" id="KAK9048105.1"/>
    </source>
</evidence>
<name>A0AAP0GH92_9ASTR</name>
<dbReference type="InterPro" id="IPR000719">
    <property type="entry name" value="Prot_kinase_dom"/>
</dbReference>
<dbReference type="PANTHER" id="PTHR48007:SF4">
    <property type="entry name" value="LEUCINE-RICH REPEAT RECEPTOR-LIKE PROTEIN KINASE PXC1"/>
    <property type="match status" value="1"/>
</dbReference>
<comment type="caution">
    <text evidence="3">The sequence shown here is derived from an EMBL/GenBank/DDBJ whole genome shotgun (WGS) entry which is preliminary data.</text>
</comment>
<feature type="region of interest" description="Disordered" evidence="1">
    <location>
        <begin position="191"/>
        <end position="220"/>
    </location>
</feature>
<dbReference type="GO" id="GO:0004672">
    <property type="term" value="F:protein kinase activity"/>
    <property type="evidence" value="ECO:0007669"/>
    <property type="project" value="InterPro"/>
</dbReference>
<evidence type="ECO:0000259" key="2">
    <source>
        <dbReference type="PROSITE" id="PS50011"/>
    </source>
</evidence>
<dbReference type="EMBL" id="JBCNJP010015531">
    <property type="protein sequence ID" value="KAK9048105.1"/>
    <property type="molecule type" value="Genomic_DNA"/>
</dbReference>
<evidence type="ECO:0000256" key="1">
    <source>
        <dbReference type="SAM" id="MobiDB-lite"/>
    </source>
</evidence>
<reference evidence="3 5" key="1">
    <citation type="submission" date="2024-04" db="EMBL/GenBank/DDBJ databases">
        <title>The reference genome of an endangered Asteraceae, Deinandra increscens subsp. villosa, native to the Central Coast of California.</title>
        <authorList>
            <person name="Guilliams M."/>
            <person name="Hasenstab-Lehman K."/>
            <person name="Meyer R."/>
            <person name="Mcevoy S."/>
        </authorList>
    </citation>
    <scope>NUCLEOTIDE SEQUENCE [LARGE SCALE GENOMIC DNA]</scope>
    <source>
        <tissue evidence="3">Leaf</tissue>
    </source>
</reference>